<evidence type="ECO:0000256" key="8">
    <source>
        <dbReference type="ARBA" id="ARBA00022857"/>
    </source>
</evidence>
<keyword evidence="8" id="KW-0521">NADP</keyword>
<evidence type="ECO:0000256" key="10">
    <source>
        <dbReference type="ARBA" id="ARBA00023002"/>
    </source>
</evidence>
<keyword evidence="10" id="KW-0560">Oxidoreductase</keyword>
<evidence type="ECO:0000256" key="2">
    <source>
        <dbReference type="ARBA" id="ARBA00001970"/>
    </source>
</evidence>
<accession>A0ABD2MQ39</accession>
<evidence type="ECO:0000256" key="6">
    <source>
        <dbReference type="ARBA" id="ARBA00022643"/>
    </source>
</evidence>
<keyword evidence="6" id="KW-0285">Flavoprotein</keyword>
<dbReference type="GO" id="GO:0046872">
    <property type="term" value="F:metal ion binding"/>
    <property type="evidence" value="ECO:0007669"/>
    <property type="project" value="UniProtKB-KW"/>
</dbReference>
<keyword evidence="5" id="KW-0349">Heme</keyword>
<evidence type="ECO:0000313" key="13">
    <source>
        <dbReference type="EMBL" id="KAL3268500.1"/>
    </source>
</evidence>
<evidence type="ECO:0000256" key="4">
    <source>
        <dbReference type="ARBA" id="ARBA00012989"/>
    </source>
</evidence>
<comment type="similarity">
    <text evidence="3">Belongs to the NOS family.</text>
</comment>
<keyword evidence="11" id="KW-0408">Iron</keyword>
<dbReference type="Pfam" id="PF02898">
    <property type="entry name" value="NO_synthase"/>
    <property type="match status" value="1"/>
</dbReference>
<keyword evidence="6" id="KW-0288">FMN</keyword>
<evidence type="ECO:0000313" key="14">
    <source>
        <dbReference type="Proteomes" id="UP001516400"/>
    </source>
</evidence>
<dbReference type="Proteomes" id="UP001516400">
    <property type="component" value="Unassembled WGS sequence"/>
</dbReference>
<gene>
    <name evidence="13" type="ORF">HHI36_007612</name>
</gene>
<dbReference type="EC" id="1.14.13.39" evidence="4"/>
<keyword evidence="14" id="KW-1185">Reference proteome</keyword>
<proteinExistence type="inferred from homology"/>
<dbReference type="InterPro" id="IPR050607">
    <property type="entry name" value="NOS"/>
</dbReference>
<feature type="domain" description="Nitric oxide synthase (NOS)" evidence="12">
    <location>
        <begin position="22"/>
        <end position="116"/>
    </location>
</feature>
<comment type="cofactor">
    <cofactor evidence="2">
        <name>heme b</name>
        <dbReference type="ChEBI" id="CHEBI:60344"/>
    </cofactor>
</comment>
<evidence type="ECO:0000259" key="12">
    <source>
        <dbReference type="Pfam" id="PF02898"/>
    </source>
</evidence>
<sequence length="116" mass="13218">MLNLFSQQKIVETVKLRYSYWRSAITIFPQRTDGKHDFRVWNAQLFGWAGYKQADGSILGDPINLEFTEVCLKLGWKGAGTKRDLLPLVLSANGHDPDYFDIPSELLLEVPIVHPT</sequence>
<reference evidence="13 14" key="1">
    <citation type="journal article" date="2021" name="BMC Biol.">
        <title>Horizontally acquired antibacterial genes associated with adaptive radiation of ladybird beetles.</title>
        <authorList>
            <person name="Li H.S."/>
            <person name="Tang X.F."/>
            <person name="Huang Y.H."/>
            <person name="Xu Z.Y."/>
            <person name="Chen M.L."/>
            <person name="Du X.Y."/>
            <person name="Qiu B.Y."/>
            <person name="Chen P.T."/>
            <person name="Zhang W."/>
            <person name="Slipinski A."/>
            <person name="Escalona H.E."/>
            <person name="Waterhouse R.M."/>
            <person name="Zwick A."/>
            <person name="Pang H."/>
        </authorList>
    </citation>
    <scope>NUCLEOTIDE SEQUENCE [LARGE SCALE GENOMIC DNA]</scope>
    <source>
        <strain evidence="13">SYSU2018</strain>
    </source>
</reference>
<dbReference type="PANTHER" id="PTHR43410">
    <property type="entry name" value="NITRIC OXIDE SYNTHASE OXYGENASE"/>
    <property type="match status" value="1"/>
</dbReference>
<dbReference type="AlphaFoldDB" id="A0ABD2MQ39"/>
<comment type="caution">
    <text evidence="13">The sequence shown here is derived from an EMBL/GenBank/DDBJ whole genome shotgun (WGS) entry which is preliminary data.</text>
</comment>
<dbReference type="GO" id="GO:0004517">
    <property type="term" value="F:nitric-oxide synthase activity"/>
    <property type="evidence" value="ECO:0007669"/>
    <property type="project" value="UniProtKB-EC"/>
</dbReference>
<evidence type="ECO:0000256" key="11">
    <source>
        <dbReference type="ARBA" id="ARBA00023004"/>
    </source>
</evidence>
<evidence type="ECO:0000256" key="7">
    <source>
        <dbReference type="ARBA" id="ARBA00022723"/>
    </source>
</evidence>
<organism evidence="13 14">
    <name type="scientific">Cryptolaemus montrouzieri</name>
    <dbReference type="NCBI Taxonomy" id="559131"/>
    <lineage>
        <taxon>Eukaryota</taxon>
        <taxon>Metazoa</taxon>
        <taxon>Ecdysozoa</taxon>
        <taxon>Arthropoda</taxon>
        <taxon>Hexapoda</taxon>
        <taxon>Insecta</taxon>
        <taxon>Pterygota</taxon>
        <taxon>Neoptera</taxon>
        <taxon>Endopterygota</taxon>
        <taxon>Coleoptera</taxon>
        <taxon>Polyphaga</taxon>
        <taxon>Cucujiformia</taxon>
        <taxon>Coccinelloidea</taxon>
        <taxon>Coccinellidae</taxon>
        <taxon>Scymninae</taxon>
        <taxon>Scymnini</taxon>
        <taxon>Cryptolaemus</taxon>
    </lineage>
</organism>
<protein>
    <recommendedName>
        <fullName evidence="4">nitric-oxide synthase (NADPH)</fullName>
        <ecNumber evidence="4">1.14.13.39</ecNumber>
    </recommendedName>
</protein>
<evidence type="ECO:0000256" key="9">
    <source>
        <dbReference type="ARBA" id="ARBA00022860"/>
    </source>
</evidence>
<comment type="cofactor">
    <cofactor evidence="1">
        <name>FMN</name>
        <dbReference type="ChEBI" id="CHEBI:58210"/>
    </cofactor>
</comment>
<keyword evidence="7" id="KW-0479">Metal-binding</keyword>
<evidence type="ECO:0000256" key="1">
    <source>
        <dbReference type="ARBA" id="ARBA00001917"/>
    </source>
</evidence>
<dbReference type="Gene3D" id="3.90.440.10">
    <property type="entry name" value="Nitric Oxide Synthase,Heme Domain,Chain A domain 2"/>
    <property type="match status" value="1"/>
</dbReference>
<keyword evidence="9" id="KW-0112">Calmodulin-binding</keyword>
<evidence type="ECO:0000256" key="3">
    <source>
        <dbReference type="ARBA" id="ARBA00006267"/>
    </source>
</evidence>
<dbReference type="PANTHER" id="PTHR43410:SF1">
    <property type="entry name" value="NITRIC OXIDE SYNTHASE"/>
    <property type="match status" value="1"/>
</dbReference>
<dbReference type="InterPro" id="IPR004030">
    <property type="entry name" value="NOS_N"/>
</dbReference>
<dbReference type="EMBL" id="JABFTP020000021">
    <property type="protein sequence ID" value="KAL3268500.1"/>
    <property type="molecule type" value="Genomic_DNA"/>
</dbReference>
<evidence type="ECO:0000256" key="5">
    <source>
        <dbReference type="ARBA" id="ARBA00022617"/>
    </source>
</evidence>
<dbReference type="Gene3D" id="3.90.340.10">
    <property type="entry name" value="Nitric Oxide Synthase, Chain A, domain 1"/>
    <property type="match status" value="1"/>
</dbReference>
<dbReference type="InterPro" id="IPR044943">
    <property type="entry name" value="NOS_dom_1"/>
</dbReference>
<dbReference type="SUPFAM" id="SSF56512">
    <property type="entry name" value="Nitric oxide (NO) synthase oxygenase domain"/>
    <property type="match status" value="1"/>
</dbReference>
<dbReference type="GO" id="GO:0005516">
    <property type="term" value="F:calmodulin binding"/>
    <property type="evidence" value="ECO:0007669"/>
    <property type="project" value="UniProtKB-KW"/>
</dbReference>
<dbReference type="InterPro" id="IPR044940">
    <property type="entry name" value="NOS_dom_2"/>
</dbReference>
<name>A0ABD2MQ39_9CUCU</name>
<dbReference type="InterPro" id="IPR036119">
    <property type="entry name" value="NOS_N_sf"/>
</dbReference>